<dbReference type="EC" id="5.6.2.2" evidence="4"/>
<dbReference type="Pfam" id="PF04406">
    <property type="entry name" value="TP6A_N"/>
    <property type="match status" value="1"/>
</dbReference>
<sequence>MDFATPQLLNGHHEGRLTAQLSNQSQPSNVVTIPDPDPNHNATGLAIVKLEDILIAARESLLQNREIAVPFRTRPSASRSASSCVPFKTTRSAVRFPGRTVEEATKFTRIMRIMQLSLSALTEGHLITKRNIYYQDTDLFKRQSTVDNLVDDLAYTLGLGREDLGIVAASKGLVSGPIILRSGTLSEVDASSTGDGILIPSVRRVSQIDFGPTQWILATYRTLASARYQETSALGMGILVTGKGYPDLNTKQFVHLLHTAKPELPVFALVDFDCYGIAIMRCYSHGTRGHAHEKSTTVPSMQWLGIKSDDLPFHQNANPCFGSDGGGSQRRSGESTFESSSSLTLRDRTRAINMVREMSEDGTESDRGCRRELQVMMFLGIKAEIQAADNTGDMSRWLDEHMRSS</sequence>
<dbReference type="InterPro" id="IPR002815">
    <property type="entry name" value="Spo11/TopoVI_A"/>
</dbReference>
<evidence type="ECO:0000259" key="13">
    <source>
        <dbReference type="Pfam" id="PF21180"/>
    </source>
</evidence>
<reference evidence="14" key="1">
    <citation type="submission" date="2021-06" db="EMBL/GenBank/DDBJ databases">
        <title>Comparative genomics, transcriptomics and evolutionary studies reveal genomic signatures of adaptation to plant cell wall in hemibiotrophic fungi.</title>
        <authorList>
            <consortium name="DOE Joint Genome Institute"/>
            <person name="Baroncelli R."/>
            <person name="Diaz J.F."/>
            <person name="Benocci T."/>
            <person name="Peng M."/>
            <person name="Battaglia E."/>
            <person name="Haridas S."/>
            <person name="Andreopoulos W."/>
            <person name="Labutti K."/>
            <person name="Pangilinan J."/>
            <person name="Floch G.L."/>
            <person name="Makela M.R."/>
            <person name="Henrissat B."/>
            <person name="Grigoriev I.V."/>
            <person name="Crouch J.A."/>
            <person name="De Vries R.P."/>
            <person name="Sukno S.A."/>
            <person name="Thon M.R."/>
        </authorList>
    </citation>
    <scope>NUCLEOTIDE SEQUENCE</scope>
    <source>
        <strain evidence="14">CBS 193.32</strain>
    </source>
</reference>
<dbReference type="PANTHER" id="PTHR10848">
    <property type="entry name" value="MEIOTIC RECOMBINATION PROTEIN SPO11"/>
    <property type="match status" value="1"/>
</dbReference>
<feature type="active site" description="O-(5'-phospho-DNA)-tyrosine intermediate" evidence="10">
    <location>
        <position position="134"/>
    </location>
</feature>
<dbReference type="GO" id="GO:0000706">
    <property type="term" value="P:meiotic DNA double-strand break processing"/>
    <property type="evidence" value="ECO:0007669"/>
    <property type="project" value="TreeGrafter"/>
</dbReference>
<evidence type="ECO:0000256" key="11">
    <source>
        <dbReference type="SAM" id="MobiDB-lite"/>
    </source>
</evidence>
<evidence type="ECO:0000256" key="6">
    <source>
        <dbReference type="ARBA" id="ARBA00022842"/>
    </source>
</evidence>
<comment type="caution">
    <text evidence="14">The sequence shown here is derived from an EMBL/GenBank/DDBJ whole genome shotgun (WGS) entry which is preliminary data.</text>
</comment>
<evidence type="ECO:0000313" key="15">
    <source>
        <dbReference type="Proteomes" id="UP001224890"/>
    </source>
</evidence>
<dbReference type="CDD" id="cd00223">
    <property type="entry name" value="TOPRIM_TopoIIB_SPO"/>
    <property type="match status" value="1"/>
</dbReference>
<dbReference type="RefSeq" id="XP_060427357.1">
    <property type="nucleotide sequence ID" value="XM_060577463.1"/>
</dbReference>
<dbReference type="GO" id="GO:0000228">
    <property type="term" value="C:nuclear chromosome"/>
    <property type="evidence" value="ECO:0007669"/>
    <property type="project" value="TreeGrafter"/>
</dbReference>
<evidence type="ECO:0000256" key="2">
    <source>
        <dbReference type="ARBA" id="ARBA00001946"/>
    </source>
</evidence>
<organism evidence="14 15">
    <name type="scientific">Colletotrichum godetiae</name>
    <dbReference type="NCBI Taxonomy" id="1209918"/>
    <lineage>
        <taxon>Eukaryota</taxon>
        <taxon>Fungi</taxon>
        <taxon>Dikarya</taxon>
        <taxon>Ascomycota</taxon>
        <taxon>Pezizomycotina</taxon>
        <taxon>Sordariomycetes</taxon>
        <taxon>Hypocreomycetidae</taxon>
        <taxon>Glomerellales</taxon>
        <taxon>Glomerellaceae</taxon>
        <taxon>Colletotrichum</taxon>
        <taxon>Colletotrichum acutatum species complex</taxon>
    </lineage>
</organism>
<comment type="catalytic activity">
    <reaction evidence="1 10">
        <text>ATP-dependent breakage, passage and rejoining of double-stranded DNA.</text>
        <dbReference type="EC" id="5.6.2.2"/>
    </reaction>
</comment>
<dbReference type="PROSITE" id="PS52041">
    <property type="entry name" value="TOPO_IIB"/>
    <property type="match status" value="1"/>
</dbReference>
<dbReference type="InterPro" id="IPR013049">
    <property type="entry name" value="Spo11/TopoVI_A_N"/>
</dbReference>
<dbReference type="GO" id="GO:0046872">
    <property type="term" value="F:metal ion binding"/>
    <property type="evidence" value="ECO:0007669"/>
    <property type="project" value="UniProtKB-KW"/>
</dbReference>
<keyword evidence="9 10" id="KW-0413">Isomerase</keyword>
<comment type="similarity">
    <text evidence="3 10">Belongs to the TOP6A family.</text>
</comment>
<dbReference type="Proteomes" id="UP001224890">
    <property type="component" value="Unassembled WGS sequence"/>
</dbReference>
<evidence type="ECO:0000256" key="10">
    <source>
        <dbReference type="PROSITE-ProRule" id="PRU01385"/>
    </source>
</evidence>
<dbReference type="AlphaFoldDB" id="A0AAJ0AG93"/>
<dbReference type="PRINTS" id="PR01550">
    <property type="entry name" value="TOP6AFAMILY"/>
</dbReference>
<keyword evidence="6" id="KW-0460">Magnesium</keyword>
<dbReference type="InterPro" id="IPR036078">
    <property type="entry name" value="Spo11/TopoVI_A_sf"/>
</dbReference>
<feature type="domain" description="Spo11/DNA topoisomerase VI subunit A N-terminal" evidence="12">
    <location>
        <begin position="106"/>
        <end position="166"/>
    </location>
</feature>
<feature type="domain" description="Topoisomerase 6 subunit A/Spo11 TOPRIM" evidence="13">
    <location>
        <begin position="218"/>
        <end position="391"/>
    </location>
</feature>
<protein>
    <recommendedName>
        <fullName evidence="4">DNA topoisomerase (ATP-hydrolyzing)</fullName>
        <ecNumber evidence="4">5.6.2.2</ecNumber>
    </recommendedName>
</protein>
<comment type="cofactor">
    <cofactor evidence="2">
        <name>Mg(2+)</name>
        <dbReference type="ChEBI" id="CHEBI:18420"/>
    </cofactor>
</comment>
<dbReference type="InterPro" id="IPR034136">
    <property type="entry name" value="TOPRIM_Topo6A/Spo11"/>
</dbReference>
<evidence type="ECO:0000256" key="4">
    <source>
        <dbReference type="ARBA" id="ARBA00012895"/>
    </source>
</evidence>
<proteinExistence type="inferred from homology"/>
<dbReference type="GO" id="GO:0007131">
    <property type="term" value="P:reciprocal meiotic recombination"/>
    <property type="evidence" value="ECO:0007669"/>
    <property type="project" value="TreeGrafter"/>
</dbReference>
<evidence type="ECO:0000256" key="9">
    <source>
        <dbReference type="ARBA" id="ARBA00023235"/>
    </source>
</evidence>
<dbReference type="GO" id="GO:0003918">
    <property type="term" value="F:DNA topoisomerase type II (double strand cut, ATP-hydrolyzing) activity"/>
    <property type="evidence" value="ECO:0007669"/>
    <property type="project" value="UniProtKB-UniRule"/>
</dbReference>
<dbReference type="InterPro" id="IPR036388">
    <property type="entry name" value="WH-like_DNA-bd_sf"/>
</dbReference>
<dbReference type="EMBL" id="JAHMHR010000031">
    <property type="protein sequence ID" value="KAK1673354.1"/>
    <property type="molecule type" value="Genomic_DNA"/>
</dbReference>
<dbReference type="GO" id="GO:0005524">
    <property type="term" value="F:ATP binding"/>
    <property type="evidence" value="ECO:0007669"/>
    <property type="project" value="InterPro"/>
</dbReference>
<evidence type="ECO:0000256" key="7">
    <source>
        <dbReference type="ARBA" id="ARBA00023029"/>
    </source>
</evidence>
<keyword evidence="8 10" id="KW-0238">DNA-binding</keyword>
<dbReference type="GO" id="GO:0003677">
    <property type="term" value="F:DNA binding"/>
    <property type="evidence" value="ECO:0007669"/>
    <property type="project" value="UniProtKB-UniRule"/>
</dbReference>
<name>A0AAJ0AG93_9PEZI</name>
<evidence type="ECO:0000259" key="12">
    <source>
        <dbReference type="Pfam" id="PF04406"/>
    </source>
</evidence>
<dbReference type="PANTHER" id="PTHR10848:SF0">
    <property type="entry name" value="MEIOTIC RECOMBINATION PROTEIN SPO11"/>
    <property type="match status" value="1"/>
</dbReference>
<feature type="region of interest" description="Disordered" evidence="11">
    <location>
        <begin position="317"/>
        <end position="343"/>
    </location>
</feature>
<evidence type="ECO:0000256" key="5">
    <source>
        <dbReference type="ARBA" id="ARBA00022723"/>
    </source>
</evidence>
<keyword evidence="15" id="KW-1185">Reference proteome</keyword>
<gene>
    <name evidence="14" type="ORF">BDP55DRAFT_695380</name>
</gene>
<evidence type="ECO:0000256" key="3">
    <source>
        <dbReference type="ARBA" id="ARBA00006559"/>
    </source>
</evidence>
<evidence type="ECO:0000256" key="1">
    <source>
        <dbReference type="ARBA" id="ARBA00000185"/>
    </source>
</evidence>
<accession>A0AAJ0AG93</accession>
<evidence type="ECO:0000256" key="8">
    <source>
        <dbReference type="ARBA" id="ARBA00023125"/>
    </source>
</evidence>
<dbReference type="Gene3D" id="3.40.1360.10">
    <property type="match status" value="1"/>
</dbReference>
<keyword evidence="5" id="KW-0479">Metal-binding</keyword>
<dbReference type="GeneID" id="85461989"/>
<dbReference type="Pfam" id="PF21180">
    <property type="entry name" value="TOP6A-Spo11_Toprim"/>
    <property type="match status" value="1"/>
</dbReference>
<dbReference type="Gene3D" id="1.10.10.10">
    <property type="entry name" value="Winged helix-like DNA-binding domain superfamily/Winged helix DNA-binding domain"/>
    <property type="match status" value="1"/>
</dbReference>
<keyword evidence="7 10" id="KW-0799">Topoisomerase</keyword>
<dbReference type="GO" id="GO:0042138">
    <property type="term" value="P:meiotic DNA double-strand break formation"/>
    <property type="evidence" value="ECO:0007669"/>
    <property type="project" value="TreeGrafter"/>
</dbReference>
<dbReference type="SUPFAM" id="SSF56726">
    <property type="entry name" value="DNA topoisomerase IV, alpha subunit"/>
    <property type="match status" value="1"/>
</dbReference>
<evidence type="ECO:0000313" key="14">
    <source>
        <dbReference type="EMBL" id="KAK1673354.1"/>
    </source>
</evidence>